<dbReference type="eggNOG" id="COG0465">
    <property type="taxonomic scope" value="Bacteria"/>
</dbReference>
<evidence type="ECO:0000256" key="9">
    <source>
        <dbReference type="ARBA" id="ARBA00022840"/>
    </source>
</evidence>
<evidence type="ECO:0000313" key="18">
    <source>
        <dbReference type="Proteomes" id="UP000003157"/>
    </source>
</evidence>
<dbReference type="RefSeq" id="WP_008790359.1">
    <property type="nucleotide sequence ID" value="NZ_AKCB01000004.1"/>
</dbReference>
<feature type="active site" evidence="14">
    <location>
        <position position="380"/>
    </location>
</feature>
<evidence type="ECO:0000256" key="15">
    <source>
        <dbReference type="RuleBase" id="RU003651"/>
    </source>
</evidence>
<keyword evidence="14" id="KW-1003">Cell membrane</keyword>
<evidence type="ECO:0000256" key="3">
    <source>
        <dbReference type="ARBA" id="ARBA00022670"/>
    </source>
</evidence>
<dbReference type="InterPro" id="IPR027417">
    <property type="entry name" value="P-loop_NTPase"/>
</dbReference>
<dbReference type="InterPro" id="IPR037219">
    <property type="entry name" value="Peptidase_M41-like"/>
</dbReference>
<keyword evidence="18" id="KW-1185">Reference proteome</keyword>
<dbReference type="Gene3D" id="3.40.50.300">
    <property type="entry name" value="P-loop containing nucleotide triphosphate hydrolases"/>
    <property type="match status" value="1"/>
</dbReference>
<dbReference type="NCBIfam" id="TIGR01241">
    <property type="entry name" value="FtsH_fam"/>
    <property type="match status" value="1"/>
</dbReference>
<reference evidence="17 18" key="1">
    <citation type="submission" date="2010-12" db="EMBL/GenBank/DDBJ databases">
        <title>The Genome Sequence of Coprobacillus sp. strain 29_1.</title>
        <authorList>
            <consortium name="The Broad Institute Genome Sequencing Platform"/>
            <person name="Earl A."/>
            <person name="Ward D."/>
            <person name="Feldgarden M."/>
            <person name="Gevers D."/>
            <person name="Daigneault M."/>
            <person name="Sibley C.D."/>
            <person name="White A."/>
            <person name="Strauss J."/>
            <person name="Allen-Vercoe E."/>
            <person name="Young S.K."/>
            <person name="Zeng Q."/>
            <person name="Gargeya S."/>
            <person name="Fitzgerald M."/>
            <person name="Haas B."/>
            <person name="Abouelleil A."/>
            <person name="Alvarado L."/>
            <person name="Arachchi H.M."/>
            <person name="Berlin A."/>
            <person name="Brown A."/>
            <person name="Chapman S.B."/>
            <person name="Chen Z."/>
            <person name="Dunbar C."/>
            <person name="Freedman E."/>
            <person name="Gearin G."/>
            <person name="Gellesch M."/>
            <person name="Goldberg J."/>
            <person name="Griggs A."/>
            <person name="Gujja S."/>
            <person name="Heilman E."/>
            <person name="Heiman D."/>
            <person name="Howarth C."/>
            <person name="Larson L."/>
            <person name="Lui A."/>
            <person name="MacDonald P.J.P."/>
            <person name="Mehta T."/>
            <person name="Montmayeur A."/>
            <person name="Murphy C."/>
            <person name="Neiman D."/>
            <person name="Pearson M."/>
            <person name="Priest M."/>
            <person name="Roberts A."/>
            <person name="Saif S."/>
            <person name="Shea T."/>
            <person name="Shenoy N."/>
            <person name="Sisk P."/>
            <person name="Stolte C."/>
            <person name="Sykes S."/>
            <person name="White J."/>
            <person name="Yandava C."/>
            <person name="Nusbaum C."/>
            <person name="Birren B."/>
        </authorList>
    </citation>
    <scope>NUCLEOTIDE SEQUENCE [LARGE SCALE GENOMIC DNA]</scope>
    <source>
        <strain evidence="17 18">29_1</strain>
    </source>
</reference>
<evidence type="ECO:0000256" key="7">
    <source>
        <dbReference type="ARBA" id="ARBA00022801"/>
    </source>
</evidence>
<gene>
    <name evidence="14" type="primary">ftsH</name>
    <name evidence="17" type="ORF">HMPREF9488_03277</name>
</gene>
<evidence type="ECO:0000256" key="2">
    <source>
        <dbReference type="ARBA" id="ARBA00010044"/>
    </source>
</evidence>
<accession>E7GEY5</accession>
<dbReference type="FunFam" id="3.40.50.300:FF:000001">
    <property type="entry name" value="ATP-dependent zinc metalloprotease FtsH"/>
    <property type="match status" value="1"/>
</dbReference>
<dbReference type="GO" id="GO:0030163">
    <property type="term" value="P:protein catabolic process"/>
    <property type="evidence" value="ECO:0007669"/>
    <property type="project" value="UniProtKB-UniRule"/>
</dbReference>
<dbReference type="FunFam" id="1.10.8.60:FF:000001">
    <property type="entry name" value="ATP-dependent zinc metalloprotease FtsH"/>
    <property type="match status" value="1"/>
</dbReference>
<dbReference type="EC" id="3.4.24.-" evidence="14"/>
<dbReference type="GO" id="GO:0016887">
    <property type="term" value="F:ATP hydrolysis activity"/>
    <property type="evidence" value="ECO:0007669"/>
    <property type="project" value="UniProtKB-UniRule"/>
</dbReference>
<keyword evidence="11 14" id="KW-0482">Metalloprotease</keyword>
<dbReference type="HOGENOM" id="CLU_000688_16_2_9"/>
<comment type="caution">
    <text evidence="17">The sequence shown here is derived from an EMBL/GenBank/DDBJ whole genome shotgun (WGS) entry which is preliminary data.</text>
</comment>
<dbReference type="PROSITE" id="PS00674">
    <property type="entry name" value="AAA"/>
    <property type="match status" value="1"/>
</dbReference>
<dbReference type="InterPro" id="IPR005936">
    <property type="entry name" value="FtsH"/>
</dbReference>
<feature type="binding site" evidence="14">
    <location>
        <begin position="158"/>
        <end position="165"/>
    </location>
    <ligand>
        <name>ATP</name>
        <dbReference type="ChEBI" id="CHEBI:30616"/>
    </ligand>
</feature>
<dbReference type="GO" id="GO:0004176">
    <property type="term" value="F:ATP-dependent peptidase activity"/>
    <property type="evidence" value="ECO:0007669"/>
    <property type="project" value="InterPro"/>
</dbReference>
<proteinExistence type="inferred from homology"/>
<keyword evidence="4 14" id="KW-0812">Transmembrane</keyword>
<dbReference type="Proteomes" id="UP000003157">
    <property type="component" value="Unassembled WGS sequence"/>
</dbReference>
<dbReference type="InterPro" id="IPR041569">
    <property type="entry name" value="AAA_lid_3"/>
</dbReference>
<dbReference type="STRING" id="100884.GCA_000269565_03713"/>
<protein>
    <recommendedName>
        <fullName evidence="14">ATP-dependent zinc metalloprotease FtsH</fullName>
        <ecNumber evidence="14">3.4.24.-</ecNumber>
    </recommendedName>
</protein>
<dbReference type="HAMAP" id="MF_01458">
    <property type="entry name" value="FtsH"/>
    <property type="match status" value="1"/>
</dbReference>
<comment type="similarity">
    <text evidence="15">Belongs to the AAA ATPase family.</text>
</comment>
<dbReference type="Pfam" id="PF00004">
    <property type="entry name" value="AAA"/>
    <property type="match status" value="1"/>
</dbReference>
<keyword evidence="5 14" id="KW-0479">Metal-binding</keyword>
<organism evidence="17 18">
    <name type="scientific">Coprobacillus cateniformis</name>
    <dbReference type="NCBI Taxonomy" id="100884"/>
    <lineage>
        <taxon>Bacteria</taxon>
        <taxon>Bacillati</taxon>
        <taxon>Bacillota</taxon>
        <taxon>Erysipelotrichia</taxon>
        <taxon>Erysipelotrichales</taxon>
        <taxon>Coprobacillaceae</taxon>
        <taxon>Coprobacillus</taxon>
    </lineage>
</organism>
<feature type="binding site" evidence="14">
    <location>
        <position position="383"/>
    </location>
    <ligand>
        <name>Zn(2+)</name>
        <dbReference type="ChEBI" id="CHEBI:29105"/>
        <note>catalytic</note>
    </ligand>
</feature>
<evidence type="ECO:0000259" key="16">
    <source>
        <dbReference type="SMART" id="SM00382"/>
    </source>
</evidence>
<dbReference type="GO" id="GO:0005886">
    <property type="term" value="C:plasma membrane"/>
    <property type="evidence" value="ECO:0007669"/>
    <property type="project" value="UniProtKB-SubCell"/>
</dbReference>
<dbReference type="SMART" id="SM00382">
    <property type="entry name" value="AAA"/>
    <property type="match status" value="1"/>
</dbReference>
<keyword evidence="3 14" id="KW-0645">Protease</keyword>
<dbReference type="AlphaFoldDB" id="E7GEY5"/>
<name>E7GEY5_9FIRM</name>
<dbReference type="Gene3D" id="1.10.8.60">
    <property type="match status" value="1"/>
</dbReference>
<dbReference type="GO" id="GO:0006508">
    <property type="term" value="P:proteolysis"/>
    <property type="evidence" value="ECO:0007669"/>
    <property type="project" value="UniProtKB-KW"/>
</dbReference>
<comment type="subunit">
    <text evidence="14">Homohexamer.</text>
</comment>
<comment type="function">
    <text evidence="14">Acts as a processive, ATP-dependent zinc metallopeptidase for both cytoplasmic and membrane proteins. Plays a role in the quality control of integral membrane proteins.</text>
</comment>
<evidence type="ECO:0000256" key="5">
    <source>
        <dbReference type="ARBA" id="ARBA00022723"/>
    </source>
</evidence>
<dbReference type="GO" id="GO:0004222">
    <property type="term" value="F:metalloendopeptidase activity"/>
    <property type="evidence" value="ECO:0007669"/>
    <property type="project" value="InterPro"/>
</dbReference>
<sequence length="546" mass="60868">MKKKKESMKKNSIIPFLYGLVFIAIYIYLRYTAVTDGVLIAFLLVGLISLAIITYNQLRTNEMAHRNEILTNEAVQLTQTAMHSHPSNRNASMKSDTENSTPTLFKVYSPDNMKTRMSDVAGCSEVKEDLMEVIDFLKNPQKYNEMGAHIPHGILFMGPPGTGKTMLARAVAGEANVKYIYCSGSEFVEKFSGVGAARVRELFEEAKKAQGPCIIFIDEIDAIGGARNLSGNDAEKDKTLNQLLVEMDGFEKSNDIIVIAATNRKDMLDEALLRPGRFDRQILVGLPTKEERLEILKVHSKNKKVSLDLDLESISRKTPGFSGAQLAAVLNESALFAVRENKPFITNDFVDEAIDRVLMGPSKKNRKYIDIERNIVAYHEAGHAVVGLTLENAMQVEKITIIPRGDAGGYNLFSEKEERFLNTKNSILAEITGLLAGRAAEDLMFNDITNGATSDLKQATNLARRYICQYGMSQLGLVQMDDVRNLSPRTSEKVDIEIKSILDECYLKSKDLLTMHKNLLDAIALELLDKETIDSTQIQKLACQYC</sequence>
<evidence type="ECO:0000256" key="13">
    <source>
        <dbReference type="ARBA" id="ARBA00061570"/>
    </source>
</evidence>
<dbReference type="Gene3D" id="1.20.58.760">
    <property type="entry name" value="Peptidase M41"/>
    <property type="match status" value="1"/>
</dbReference>
<feature type="domain" description="AAA+ ATPase" evidence="16">
    <location>
        <begin position="150"/>
        <end position="288"/>
    </location>
</feature>
<evidence type="ECO:0000256" key="11">
    <source>
        <dbReference type="ARBA" id="ARBA00023049"/>
    </source>
</evidence>
<dbReference type="OrthoDB" id="9809379at2"/>
<evidence type="ECO:0000256" key="8">
    <source>
        <dbReference type="ARBA" id="ARBA00022833"/>
    </source>
</evidence>
<dbReference type="GO" id="GO:0005524">
    <property type="term" value="F:ATP binding"/>
    <property type="evidence" value="ECO:0007669"/>
    <property type="project" value="UniProtKB-UniRule"/>
</dbReference>
<comment type="similarity">
    <text evidence="13 14">In the central section; belongs to the AAA ATPase family.</text>
</comment>
<evidence type="ECO:0000256" key="10">
    <source>
        <dbReference type="ARBA" id="ARBA00022989"/>
    </source>
</evidence>
<dbReference type="InterPro" id="IPR000642">
    <property type="entry name" value="Peptidase_M41"/>
</dbReference>
<feature type="binding site" evidence="14">
    <location>
        <position position="455"/>
    </location>
    <ligand>
        <name>Zn(2+)</name>
        <dbReference type="ChEBI" id="CHEBI:29105"/>
        <note>catalytic</note>
    </ligand>
</feature>
<keyword evidence="8 14" id="KW-0862">Zinc</keyword>
<dbReference type="SUPFAM" id="SSF52540">
    <property type="entry name" value="P-loop containing nucleoside triphosphate hydrolases"/>
    <property type="match status" value="1"/>
</dbReference>
<evidence type="ECO:0000256" key="1">
    <source>
        <dbReference type="ARBA" id="ARBA00004370"/>
    </source>
</evidence>
<keyword evidence="6 14" id="KW-0547">Nucleotide-binding</keyword>
<keyword evidence="12 14" id="KW-0472">Membrane</keyword>
<dbReference type="GO" id="GO:0008270">
    <property type="term" value="F:zinc ion binding"/>
    <property type="evidence" value="ECO:0007669"/>
    <property type="project" value="UniProtKB-UniRule"/>
</dbReference>
<dbReference type="Pfam" id="PF01434">
    <property type="entry name" value="Peptidase_M41"/>
    <property type="match status" value="1"/>
</dbReference>
<dbReference type="InterPro" id="IPR003960">
    <property type="entry name" value="ATPase_AAA_CS"/>
</dbReference>
<keyword evidence="7 14" id="KW-0378">Hydrolase</keyword>
<dbReference type="Pfam" id="PF17862">
    <property type="entry name" value="AAA_lid_3"/>
    <property type="match status" value="1"/>
</dbReference>
<comment type="subcellular location">
    <subcellularLocation>
        <location evidence="14">Cell membrane</location>
        <topology evidence="14">Multi-pass membrane protein</topology>
        <orientation evidence="14">Cytoplasmic side</orientation>
    </subcellularLocation>
    <subcellularLocation>
        <location evidence="1">Membrane</location>
    </subcellularLocation>
</comment>
<dbReference type="SUPFAM" id="SSF140990">
    <property type="entry name" value="FtsH protease domain-like"/>
    <property type="match status" value="1"/>
</dbReference>
<keyword evidence="9 14" id="KW-0067">ATP-binding</keyword>
<evidence type="ECO:0000256" key="4">
    <source>
        <dbReference type="ARBA" id="ARBA00022692"/>
    </source>
</evidence>
<dbReference type="CDD" id="cd19501">
    <property type="entry name" value="RecA-like_FtsH"/>
    <property type="match status" value="1"/>
</dbReference>
<evidence type="ECO:0000256" key="6">
    <source>
        <dbReference type="ARBA" id="ARBA00022741"/>
    </source>
</evidence>
<keyword evidence="10 14" id="KW-1133">Transmembrane helix</keyword>
<evidence type="ECO:0000313" key="17">
    <source>
        <dbReference type="EMBL" id="EFW03586.1"/>
    </source>
</evidence>
<comment type="cofactor">
    <cofactor evidence="14">
        <name>Zn(2+)</name>
        <dbReference type="ChEBI" id="CHEBI:29105"/>
    </cofactor>
    <text evidence="14">Binds 1 zinc ion per subunit.</text>
</comment>
<evidence type="ECO:0000256" key="14">
    <source>
        <dbReference type="HAMAP-Rule" id="MF_01458"/>
    </source>
</evidence>
<dbReference type="InterPro" id="IPR003959">
    <property type="entry name" value="ATPase_AAA_core"/>
</dbReference>
<dbReference type="EMBL" id="ADKX01000046">
    <property type="protein sequence ID" value="EFW03586.1"/>
    <property type="molecule type" value="Genomic_DNA"/>
</dbReference>
<dbReference type="PANTHER" id="PTHR23076:SF97">
    <property type="entry name" value="ATP-DEPENDENT ZINC METALLOPROTEASE YME1L1"/>
    <property type="match status" value="1"/>
</dbReference>
<evidence type="ECO:0000256" key="12">
    <source>
        <dbReference type="ARBA" id="ARBA00023136"/>
    </source>
</evidence>
<feature type="transmembrane region" description="Helical" evidence="14">
    <location>
        <begin position="37"/>
        <end position="56"/>
    </location>
</feature>
<feature type="transmembrane region" description="Helical" evidence="14">
    <location>
        <begin position="12"/>
        <end position="31"/>
    </location>
</feature>
<comment type="similarity">
    <text evidence="2 14">In the C-terminal section; belongs to the peptidase M41 family.</text>
</comment>
<dbReference type="GeneID" id="78231460"/>
<dbReference type="InterPro" id="IPR003593">
    <property type="entry name" value="AAA+_ATPase"/>
</dbReference>
<feature type="binding site" evidence="14">
    <location>
        <position position="379"/>
    </location>
    <ligand>
        <name>Zn(2+)</name>
        <dbReference type="ChEBI" id="CHEBI:29105"/>
        <note>catalytic</note>
    </ligand>
</feature>
<dbReference type="PANTHER" id="PTHR23076">
    <property type="entry name" value="METALLOPROTEASE M41 FTSH"/>
    <property type="match status" value="1"/>
</dbReference>